<dbReference type="InterPro" id="IPR004158">
    <property type="entry name" value="DUF247_pln"/>
</dbReference>
<reference evidence="3" key="2">
    <citation type="journal article" date="2005" name="Nature">
        <title>The map-based sequence of the rice genome.</title>
        <authorList>
            <consortium name="International rice genome sequencing project (IRGSP)"/>
            <person name="Matsumoto T."/>
            <person name="Wu J."/>
            <person name="Kanamori H."/>
            <person name="Katayose Y."/>
            <person name="Fujisawa M."/>
            <person name="Namiki N."/>
            <person name="Mizuno H."/>
            <person name="Yamamoto K."/>
            <person name="Antonio B.A."/>
            <person name="Baba T."/>
            <person name="Sakata K."/>
            <person name="Nagamura Y."/>
            <person name="Aoki H."/>
            <person name="Arikawa K."/>
            <person name="Arita K."/>
            <person name="Bito T."/>
            <person name="Chiden Y."/>
            <person name="Fujitsuka N."/>
            <person name="Fukunaka R."/>
            <person name="Hamada M."/>
            <person name="Harada C."/>
            <person name="Hayashi A."/>
            <person name="Hijishita S."/>
            <person name="Honda M."/>
            <person name="Hosokawa S."/>
            <person name="Ichikawa Y."/>
            <person name="Idonuma A."/>
            <person name="Iijima M."/>
            <person name="Ikeda M."/>
            <person name="Ikeno M."/>
            <person name="Ito K."/>
            <person name="Ito S."/>
            <person name="Ito T."/>
            <person name="Ito Y."/>
            <person name="Ito Y."/>
            <person name="Iwabuchi A."/>
            <person name="Kamiya K."/>
            <person name="Karasawa W."/>
            <person name="Kurita K."/>
            <person name="Katagiri S."/>
            <person name="Kikuta A."/>
            <person name="Kobayashi H."/>
            <person name="Kobayashi N."/>
            <person name="Machita K."/>
            <person name="Maehara T."/>
            <person name="Masukawa M."/>
            <person name="Mizubayashi T."/>
            <person name="Mukai Y."/>
            <person name="Nagasaki H."/>
            <person name="Nagata Y."/>
            <person name="Naito S."/>
            <person name="Nakashima M."/>
            <person name="Nakama Y."/>
            <person name="Nakamichi Y."/>
            <person name="Nakamura M."/>
            <person name="Meguro A."/>
            <person name="Negishi M."/>
            <person name="Ohta I."/>
            <person name="Ohta T."/>
            <person name="Okamoto M."/>
            <person name="Ono N."/>
            <person name="Saji S."/>
            <person name="Sakaguchi M."/>
            <person name="Sakai K."/>
            <person name="Shibata M."/>
            <person name="Shimokawa T."/>
            <person name="Song J."/>
            <person name="Takazaki Y."/>
            <person name="Terasawa K."/>
            <person name="Tsugane M."/>
            <person name="Tsuji K."/>
            <person name="Ueda S."/>
            <person name="Waki K."/>
            <person name="Yamagata H."/>
            <person name="Yamamoto M."/>
            <person name="Yamamoto S."/>
            <person name="Yamane H."/>
            <person name="Yoshiki S."/>
            <person name="Yoshihara R."/>
            <person name="Yukawa K."/>
            <person name="Zhong H."/>
            <person name="Yano M."/>
            <person name="Yuan Q."/>
            <person name="Ouyang S."/>
            <person name="Liu J."/>
            <person name="Jones K.M."/>
            <person name="Gansberger K."/>
            <person name="Moffat K."/>
            <person name="Hill J."/>
            <person name="Bera J."/>
            <person name="Fadrosh D."/>
            <person name="Jin S."/>
            <person name="Johri S."/>
            <person name="Kim M."/>
            <person name="Overton L."/>
            <person name="Reardon M."/>
            <person name="Tsitrin T."/>
            <person name="Vuong H."/>
            <person name="Weaver B."/>
            <person name="Ciecko A."/>
            <person name="Tallon L."/>
            <person name="Jackson J."/>
            <person name="Pai G."/>
            <person name="Aken S.V."/>
            <person name="Utterback T."/>
            <person name="Reidmuller S."/>
            <person name="Feldblyum T."/>
            <person name="Hsiao J."/>
            <person name="Zismann V."/>
            <person name="Iobst S."/>
            <person name="de Vazeille A.R."/>
            <person name="Buell C.R."/>
            <person name="Ying K."/>
            <person name="Li Y."/>
            <person name="Lu T."/>
            <person name="Huang Y."/>
            <person name="Zhao Q."/>
            <person name="Feng Q."/>
            <person name="Zhang L."/>
            <person name="Zhu J."/>
            <person name="Weng Q."/>
            <person name="Mu J."/>
            <person name="Lu Y."/>
            <person name="Fan D."/>
            <person name="Liu Y."/>
            <person name="Guan J."/>
            <person name="Zhang Y."/>
            <person name="Yu S."/>
            <person name="Liu X."/>
            <person name="Zhang Y."/>
            <person name="Hong G."/>
            <person name="Han B."/>
            <person name="Choisne N."/>
            <person name="Demange N."/>
            <person name="Orjeda G."/>
            <person name="Samain S."/>
            <person name="Cattolico L."/>
            <person name="Pelletier E."/>
            <person name="Couloux A."/>
            <person name="Segurens B."/>
            <person name="Wincker P."/>
            <person name="D'Hont A."/>
            <person name="Scarpelli C."/>
            <person name="Weissenbach J."/>
            <person name="Salanoubat M."/>
            <person name="Quetier F."/>
            <person name="Yu Y."/>
            <person name="Kim H.R."/>
            <person name="Rambo T."/>
            <person name="Currie J."/>
            <person name="Collura K."/>
            <person name="Luo M."/>
            <person name="Yang T."/>
            <person name="Ammiraju J.S.S."/>
            <person name="Engler F."/>
            <person name="Soderlund C."/>
            <person name="Wing R.A."/>
            <person name="Palmer L.E."/>
            <person name="de la Bastide M."/>
            <person name="Spiegel L."/>
            <person name="Nascimento L."/>
            <person name="Zutavern T."/>
            <person name="O'Shaughnessy A."/>
            <person name="Dike S."/>
            <person name="Dedhia N."/>
            <person name="Preston R."/>
            <person name="Balija V."/>
            <person name="McCombie W.R."/>
            <person name="Chow T."/>
            <person name="Chen H."/>
            <person name="Chung M."/>
            <person name="Chen C."/>
            <person name="Shaw J."/>
            <person name="Wu H."/>
            <person name="Hsiao K."/>
            <person name="Chao Y."/>
            <person name="Chu M."/>
            <person name="Cheng C."/>
            <person name="Hour A."/>
            <person name="Lee P."/>
            <person name="Lin S."/>
            <person name="Lin Y."/>
            <person name="Liou J."/>
            <person name="Liu S."/>
            <person name="Hsing Y."/>
            <person name="Raghuvanshi S."/>
            <person name="Mohanty A."/>
            <person name="Bharti A.K."/>
            <person name="Gaur A."/>
            <person name="Gupta V."/>
            <person name="Kumar D."/>
            <person name="Ravi V."/>
            <person name="Vij S."/>
            <person name="Kapur A."/>
            <person name="Khurana P."/>
            <person name="Khurana P."/>
            <person name="Khurana J.P."/>
            <person name="Tyagi A.K."/>
            <person name="Gaikwad K."/>
            <person name="Singh A."/>
            <person name="Dalal V."/>
            <person name="Srivastava S."/>
            <person name="Dixit A."/>
            <person name="Pal A.K."/>
            <person name="Ghazi I.A."/>
            <person name="Yadav M."/>
            <person name="Pandit A."/>
            <person name="Bhargava A."/>
            <person name="Sureshbabu K."/>
            <person name="Batra K."/>
            <person name="Sharma T.R."/>
            <person name="Mohapatra T."/>
            <person name="Singh N.K."/>
            <person name="Messing J."/>
            <person name="Nelson A.B."/>
            <person name="Fuks G."/>
            <person name="Kavchok S."/>
            <person name="Keizer G."/>
            <person name="Linton E."/>
            <person name="Llaca V."/>
            <person name="Song R."/>
            <person name="Tanyolac B."/>
            <person name="Young S."/>
            <person name="Ho-Il K."/>
            <person name="Hahn J.H."/>
            <person name="Sangsakoo G."/>
            <person name="Vanavichit A."/>
            <person name="de Mattos Luiz.A.T."/>
            <person name="Zimmer P.D."/>
            <person name="Malone G."/>
            <person name="Dellagostin O."/>
            <person name="de Oliveira A.C."/>
            <person name="Bevan M."/>
            <person name="Bancroft I."/>
            <person name="Minx P."/>
            <person name="Cordum H."/>
            <person name="Wilson R."/>
            <person name="Cheng Z."/>
            <person name="Jin W."/>
            <person name="Jiang J."/>
            <person name="Leong S.A."/>
            <person name="Iwama H."/>
            <person name="Gojobori T."/>
            <person name="Itoh T."/>
            <person name="Niimura Y."/>
            <person name="Fujii Y."/>
            <person name="Habara T."/>
            <person name="Sakai H."/>
            <person name="Sato Y."/>
            <person name="Wilson G."/>
            <person name="Kumar K."/>
            <person name="McCouch S."/>
            <person name="Juretic N."/>
            <person name="Hoen D."/>
            <person name="Wright S."/>
            <person name="Bruskiewich R."/>
            <person name="Bureau T."/>
            <person name="Miyao A."/>
            <person name="Hirochika H."/>
            <person name="Nishikawa T."/>
            <person name="Kadowaki K."/>
            <person name="Sugiura M."/>
            <person name="Burr B."/>
            <person name="Sasaki T."/>
        </authorList>
    </citation>
    <scope>NUCLEOTIDE SEQUENCE [LARGE SCALE GENOMIC DNA]</scope>
    <source>
        <strain evidence="3">cv. Nipponbare</strain>
    </source>
</reference>
<dbReference type="EMBL" id="AP003296">
    <property type="protein sequence ID" value="BAD45074.1"/>
    <property type="molecule type" value="Genomic_DNA"/>
</dbReference>
<reference evidence="3" key="3">
    <citation type="journal article" date="2008" name="Nucleic Acids Res.">
        <title>The rice annotation project database (RAP-DB): 2008 update.</title>
        <authorList>
            <consortium name="The rice annotation project (RAP)"/>
        </authorList>
    </citation>
    <scope>GENOME REANNOTATION</scope>
    <source>
        <strain evidence="3">cv. Nipponbare</strain>
    </source>
</reference>
<proteinExistence type="predicted"/>
<gene>
    <name evidence="2" type="ORF">OSJNBb0049O23.18</name>
    <name evidence="1" type="ORF">P0697C12.14</name>
</gene>
<dbReference type="Proteomes" id="UP000000763">
    <property type="component" value="Chromosome 1"/>
</dbReference>
<evidence type="ECO:0000313" key="2">
    <source>
        <dbReference type="EMBL" id="BAD45172.1"/>
    </source>
</evidence>
<dbReference type="Pfam" id="PF03140">
    <property type="entry name" value="DUF247"/>
    <property type="match status" value="1"/>
</dbReference>
<dbReference type="AlphaFoldDB" id="Q656U6"/>
<dbReference type="OrthoDB" id="668917at2759"/>
<dbReference type="Proteomes" id="UP000817658">
    <property type="component" value="Chromosome 1"/>
</dbReference>
<evidence type="ECO:0000313" key="1">
    <source>
        <dbReference type="EMBL" id="BAD45074.1"/>
    </source>
</evidence>
<dbReference type="PANTHER" id="PTHR31170">
    <property type="entry name" value="BNAC04G53230D PROTEIN"/>
    <property type="match status" value="1"/>
</dbReference>
<dbReference type="PANTHER" id="PTHR31170:SF25">
    <property type="entry name" value="BNAA09G04570D PROTEIN"/>
    <property type="match status" value="1"/>
</dbReference>
<dbReference type="HOGENOM" id="CLU_036758_0_0_1"/>
<reference evidence="2" key="1">
    <citation type="journal article" date="2002" name="Nature">
        <title>The genome sequence and structure of rice chromosome 1.</title>
        <authorList>
            <person name="Sasaki T."/>
            <person name="Matsumoto T."/>
            <person name="Yamamoto K."/>
            <person name="Sakata K."/>
            <person name="Baba T."/>
            <person name="Katayose Y."/>
            <person name="Wu J."/>
            <person name="Niimura Y."/>
            <person name="Cheng Z."/>
            <person name="Nagamura Y."/>
            <person name="Antonio B.A."/>
            <person name="Kanamori H."/>
            <person name="Hosokawa S."/>
            <person name="Masukawa M."/>
            <person name="Arikawa K."/>
            <person name="Chiden Y."/>
            <person name="Hayashi M."/>
            <person name="Okamoto M."/>
            <person name="Ando T."/>
            <person name="Aoki H."/>
            <person name="Arita K."/>
            <person name="Hamada M."/>
            <person name="Harada C."/>
            <person name="Hijishita S."/>
            <person name="Honda M."/>
            <person name="Ichikawa Y."/>
            <person name="Idonuma A."/>
            <person name="Iijima M."/>
            <person name="Ikeda M."/>
            <person name="Ikeno M."/>
            <person name="Itoh S."/>
            <person name="Itoh T."/>
            <person name="Itoh Y."/>
            <person name="Itoh Y."/>
            <person name="Iwabuchi A."/>
            <person name="Kamiya K."/>
            <person name="Karasawa W."/>
            <person name="Katagiri S."/>
            <person name="Kikuta A."/>
            <person name="Kobayashi N."/>
            <person name="Kono I."/>
            <person name="Machita K."/>
            <person name="Maehara T."/>
            <person name="Mizuno H."/>
            <person name="Mizubayashi T."/>
            <person name="Mukai Y."/>
            <person name="Nagasaki H."/>
            <person name="Nakashima M."/>
            <person name="Nakama Y."/>
            <person name="Nakamichi Y."/>
            <person name="Nakamura M."/>
            <person name="Namiki N."/>
            <person name="Negishi M."/>
            <person name="Ohta I."/>
            <person name="Ono N."/>
            <person name="Saji S."/>
            <person name="Sakai K."/>
            <person name="Shibata M."/>
            <person name="Shimokawa T."/>
            <person name="Shomura A."/>
            <person name="Song J."/>
            <person name="Takazaki Y."/>
            <person name="Terasawa K."/>
            <person name="Tsuji K."/>
            <person name="Waki K."/>
            <person name="Yamagata H."/>
            <person name="Yamane H."/>
            <person name="Yoshiki S."/>
            <person name="Yoshihara R."/>
            <person name="Yukawa K."/>
            <person name="Zhong H."/>
            <person name="Iwama H."/>
            <person name="Endo T."/>
            <person name="Ito H."/>
            <person name="Hahn J.H."/>
            <person name="Kim H.I."/>
            <person name="Eun M.Y."/>
            <person name="Yano M."/>
            <person name="Jiang J."/>
            <person name="Gojobori T."/>
        </authorList>
    </citation>
    <scope>NUCLEOTIDE SEQUENCE</scope>
</reference>
<evidence type="ECO:0000313" key="3">
    <source>
        <dbReference type="Proteomes" id="UP000000763"/>
    </source>
</evidence>
<protein>
    <submittedName>
        <fullName evidence="2">Uncharacterized protein</fullName>
    </submittedName>
</protein>
<organism evidence="2">
    <name type="scientific">Oryza sativa subsp. japonica</name>
    <name type="common">Rice</name>
    <dbReference type="NCBI Taxonomy" id="39947"/>
    <lineage>
        <taxon>Eukaryota</taxon>
        <taxon>Viridiplantae</taxon>
        <taxon>Streptophyta</taxon>
        <taxon>Embryophyta</taxon>
        <taxon>Tracheophyta</taxon>
        <taxon>Spermatophyta</taxon>
        <taxon>Magnoliopsida</taxon>
        <taxon>Liliopsida</taxon>
        <taxon>Poales</taxon>
        <taxon>Poaceae</taxon>
        <taxon>BOP clade</taxon>
        <taxon>Oryzoideae</taxon>
        <taxon>Oryzeae</taxon>
        <taxon>Oryzinae</taxon>
        <taxon>Oryza</taxon>
        <taxon>Oryza sativa</taxon>
    </lineage>
</organism>
<sequence>MCGRVALMRPSCESGEASIGDEEKGWIWKSGRDATRTLEMEETKWTYMYNLIRRAHRDEDVQIKVTEYLRCIERSSSTIWQRYGRQEDKNLNTKEMVEVMVLDGLFIIEVLIRHWINNGKIKTDQSVYPEAEGPQVPPKVKLEPHALRLDLVILSNQIPFFVLEDLFTMTPRVPELRDTKLKVLILYYLFGSVGDGELVCDESSVYHILHLVYKYLTFSKEQALPETPVPRLSLVGRAMNMLKKKRIDLYAFCKRTFSRSSTKPVNWLSWKEIPPLKELVRVGVRLKQAETYRFTEVKFKDGKLEIPAFTCRLYDARLLANLVFLEMCGWWPREERLFCSYVMFMAELISDKKDFALLFKKGIVHGNSYKENFGDLFMDSIVKLAEVGQGSINVPHFSDLIADTVHCYLRWTKEGNCRRRRD</sequence>
<name>Q656U6_ORYSJ</name>
<dbReference type="EMBL" id="AP003342">
    <property type="protein sequence ID" value="BAD45172.1"/>
    <property type="molecule type" value="Genomic_DNA"/>
</dbReference>
<accession>Q656U6</accession>